<dbReference type="PANTHER" id="PTHR30097:SF4">
    <property type="entry name" value="SLR6042 PROTEIN"/>
    <property type="match status" value="1"/>
</dbReference>
<evidence type="ECO:0000256" key="1">
    <source>
        <dbReference type="ARBA" id="ARBA00022448"/>
    </source>
</evidence>
<accession>K6YMN2</accession>
<dbReference type="PANTHER" id="PTHR30097">
    <property type="entry name" value="CATION EFFLUX SYSTEM PROTEIN CUSB"/>
    <property type="match status" value="1"/>
</dbReference>
<sequence length="331" mass="35701">MTLLSILPFNIQKMSKVLVQTLTLTLFVTFLSSASMAVASPEHDHAPEQLDDAKQEDEHGDEHAPVSLIPDNIATQAGIKVSQVSGGSIINRLTVFGKLALAPSGLSHVRARFSGVITQANATVGQTIKAGQVLAEVESNESLKRYAINAPFSGVVIARHANVGELSNGQILFSVANYRNVWAELRLFSEQINLVKVGQNVELLLNGNSINSKIEHIMPAPDDSPYLIARVLIDNSSGQWAPGLFVKANITTSRKDVAVRVPNNAIQTLDGEDVVFVNQDSSYQARAIKVGIKDAQYSEIISGLRSQERFVVGNSYLIKADIEKSGAGHAH</sequence>
<dbReference type="EMBL" id="BAER01000079">
    <property type="protein sequence ID" value="GAC33944.1"/>
    <property type="molecule type" value="Genomic_DNA"/>
</dbReference>
<evidence type="ECO:0000259" key="3">
    <source>
        <dbReference type="Pfam" id="PF25954"/>
    </source>
</evidence>
<dbReference type="InterPro" id="IPR058649">
    <property type="entry name" value="CzcB_C"/>
</dbReference>
<dbReference type="GO" id="GO:0060003">
    <property type="term" value="P:copper ion export"/>
    <property type="evidence" value="ECO:0007669"/>
    <property type="project" value="TreeGrafter"/>
</dbReference>
<dbReference type="GO" id="GO:0015679">
    <property type="term" value="P:plasma membrane copper ion transport"/>
    <property type="evidence" value="ECO:0007669"/>
    <property type="project" value="TreeGrafter"/>
</dbReference>
<keyword evidence="7" id="KW-1185">Reference proteome</keyword>
<organism evidence="6 7">
    <name type="scientific">Paraglaciecola polaris LMG 21857</name>
    <dbReference type="NCBI Taxonomy" id="1129793"/>
    <lineage>
        <taxon>Bacteria</taxon>
        <taxon>Pseudomonadati</taxon>
        <taxon>Pseudomonadota</taxon>
        <taxon>Gammaproteobacteria</taxon>
        <taxon>Alteromonadales</taxon>
        <taxon>Alteromonadaceae</taxon>
        <taxon>Paraglaciecola</taxon>
    </lineage>
</organism>
<evidence type="ECO:0000313" key="6">
    <source>
        <dbReference type="EMBL" id="GAC33944.1"/>
    </source>
</evidence>
<evidence type="ECO:0000313" key="7">
    <source>
        <dbReference type="Proteomes" id="UP000006322"/>
    </source>
</evidence>
<comment type="caution">
    <text evidence="6">The sequence shown here is derived from an EMBL/GenBank/DDBJ whole genome shotgun (WGS) entry which is preliminary data.</text>
</comment>
<protein>
    <submittedName>
        <fullName evidence="6">Fis family transcriptional regulator</fullName>
    </submittedName>
</protein>
<evidence type="ECO:0000256" key="2">
    <source>
        <dbReference type="SAM" id="MobiDB-lite"/>
    </source>
</evidence>
<dbReference type="Pfam" id="PF25975">
    <property type="entry name" value="CzcB_C"/>
    <property type="match status" value="1"/>
</dbReference>
<dbReference type="CDD" id="cd06850">
    <property type="entry name" value="biotinyl_domain"/>
    <property type="match status" value="1"/>
</dbReference>
<feature type="compositionally biased region" description="Basic and acidic residues" evidence="2">
    <location>
        <begin position="41"/>
        <end position="64"/>
    </location>
</feature>
<dbReference type="SUPFAM" id="SSF111369">
    <property type="entry name" value="HlyD-like secretion proteins"/>
    <property type="match status" value="1"/>
</dbReference>
<dbReference type="Pfam" id="PF25973">
    <property type="entry name" value="BSH_CzcB"/>
    <property type="match status" value="1"/>
</dbReference>
<evidence type="ECO:0000259" key="4">
    <source>
        <dbReference type="Pfam" id="PF25973"/>
    </source>
</evidence>
<dbReference type="Proteomes" id="UP000006322">
    <property type="component" value="Unassembled WGS sequence"/>
</dbReference>
<dbReference type="RefSeq" id="WP_007105710.1">
    <property type="nucleotide sequence ID" value="NZ_BAER01000079.1"/>
</dbReference>
<feature type="region of interest" description="Disordered" evidence="2">
    <location>
        <begin position="41"/>
        <end position="65"/>
    </location>
</feature>
<gene>
    <name evidence="6" type="ORF">GPLA_3051</name>
</gene>
<dbReference type="GO" id="GO:0030313">
    <property type="term" value="C:cell envelope"/>
    <property type="evidence" value="ECO:0007669"/>
    <property type="project" value="TreeGrafter"/>
</dbReference>
<dbReference type="Gene3D" id="2.40.50.100">
    <property type="match status" value="1"/>
</dbReference>
<dbReference type="InterPro" id="IPR051909">
    <property type="entry name" value="MFP_Cation_Efflux"/>
</dbReference>
<name>K6YMN2_9ALTE</name>
<dbReference type="OrthoDB" id="9768185at2"/>
<dbReference type="InterPro" id="IPR058647">
    <property type="entry name" value="BSH_CzcB-like"/>
</dbReference>
<proteinExistence type="predicted"/>
<keyword evidence="1" id="KW-0813">Transport</keyword>
<dbReference type="Pfam" id="PF25954">
    <property type="entry name" value="Beta-barrel_RND_2"/>
    <property type="match status" value="1"/>
</dbReference>
<feature type="domain" description="CusB-like beta-barrel" evidence="3">
    <location>
        <begin position="180"/>
        <end position="252"/>
    </location>
</feature>
<feature type="domain" description="CzcB-like C-terminal circularly permuted SH3-like" evidence="5">
    <location>
        <begin position="259"/>
        <end position="319"/>
    </location>
</feature>
<dbReference type="AlphaFoldDB" id="K6YMN2"/>
<reference evidence="7" key="1">
    <citation type="journal article" date="2014" name="Environ. Microbiol.">
        <title>Comparative genomics of the marine bacterial genus Glaciecola reveals the high degree of genomic diversity and genomic characteristic for cold adaptation.</title>
        <authorList>
            <person name="Qin Q.L."/>
            <person name="Xie B.B."/>
            <person name="Yu Y."/>
            <person name="Shu Y.L."/>
            <person name="Rong J.C."/>
            <person name="Zhang Y.J."/>
            <person name="Zhao D.L."/>
            <person name="Chen X.L."/>
            <person name="Zhang X.Y."/>
            <person name="Chen B."/>
            <person name="Zhou B.C."/>
            <person name="Zhang Y.Z."/>
        </authorList>
    </citation>
    <scope>NUCLEOTIDE SEQUENCE [LARGE SCALE GENOMIC DNA]</scope>
    <source>
        <strain evidence="7">LMG 21857</strain>
    </source>
</reference>
<feature type="domain" description="CzcB-like barrel-sandwich hybrid" evidence="4">
    <location>
        <begin position="107"/>
        <end position="177"/>
    </location>
</feature>
<evidence type="ECO:0000259" key="5">
    <source>
        <dbReference type="Pfam" id="PF25975"/>
    </source>
</evidence>
<dbReference type="STRING" id="1129793.GPLA_3051"/>
<dbReference type="Gene3D" id="2.40.420.20">
    <property type="match status" value="1"/>
</dbReference>
<dbReference type="InterPro" id="IPR058792">
    <property type="entry name" value="Beta-barrel_RND_2"/>
</dbReference>